<protein>
    <submittedName>
        <fullName evidence="3">Uncharacterized protein</fullName>
    </submittedName>
</protein>
<proteinExistence type="predicted"/>
<dbReference type="Proteomes" id="UP000246114">
    <property type="component" value="Unassembled WGS sequence"/>
</dbReference>
<evidence type="ECO:0000313" key="3">
    <source>
        <dbReference type="EMBL" id="SFF53183.1"/>
    </source>
</evidence>
<organism evidence="3 4">
    <name type="scientific">Clostridium cadaveris</name>
    <dbReference type="NCBI Taxonomy" id="1529"/>
    <lineage>
        <taxon>Bacteria</taxon>
        <taxon>Bacillati</taxon>
        <taxon>Bacillota</taxon>
        <taxon>Clostridia</taxon>
        <taxon>Eubacteriales</taxon>
        <taxon>Clostridiaceae</taxon>
        <taxon>Clostridium</taxon>
    </lineage>
</organism>
<reference evidence="3 4" key="1">
    <citation type="submission" date="2016-10" db="EMBL/GenBank/DDBJ databases">
        <authorList>
            <person name="de Groot N.N."/>
        </authorList>
    </citation>
    <scope>NUCLEOTIDE SEQUENCE [LARGE SCALE GENOMIC DNA]</scope>
    <source>
        <strain evidence="3 4">NLAE-zl-G419</strain>
    </source>
</reference>
<evidence type="ECO:0000313" key="4">
    <source>
        <dbReference type="Proteomes" id="UP000182135"/>
    </source>
</evidence>
<keyword evidence="4" id="KW-1185">Reference proteome</keyword>
<dbReference type="STRING" id="1529.SAMN04487885_1022"/>
<dbReference type="EMBL" id="FOOE01000002">
    <property type="protein sequence ID" value="SFF53183.1"/>
    <property type="molecule type" value="Genomic_DNA"/>
</dbReference>
<dbReference type="Proteomes" id="UP000182135">
    <property type="component" value="Unassembled WGS sequence"/>
</dbReference>
<dbReference type="EMBL" id="QAMZ01000043">
    <property type="protein sequence ID" value="PWL52940.1"/>
    <property type="molecule type" value="Genomic_DNA"/>
</dbReference>
<dbReference type="OrthoDB" id="1924904at2"/>
<feature type="chain" id="PRO_5036021059" evidence="1">
    <location>
        <begin position="27"/>
        <end position="109"/>
    </location>
</feature>
<name>A0A1I2JH59_9CLOT</name>
<accession>A0A1I2JH59</accession>
<keyword evidence="1" id="KW-0732">Signal</keyword>
<dbReference type="RefSeq" id="WP_027637985.1">
    <property type="nucleotide sequence ID" value="NZ_CABMJC010000002.1"/>
</dbReference>
<sequence>MKKYICILLILIGLTFNPFVSTTAFAKNIFNEGIYTSSDFNFSSNETYFVQNISSNNSAHITIYNENQLILQSIHLNPKSAKFDLIPLKPSYRVVIVGNGKIFIDKDTR</sequence>
<feature type="signal peptide" evidence="1">
    <location>
        <begin position="1"/>
        <end position="26"/>
    </location>
</feature>
<dbReference type="eggNOG" id="ENOG5032AS4">
    <property type="taxonomic scope" value="Bacteria"/>
</dbReference>
<reference evidence="2 5" key="2">
    <citation type="submission" date="2018-03" db="EMBL/GenBank/DDBJ databases">
        <title>The uncultured portion of the human microbiome is neutrally assembled.</title>
        <authorList>
            <person name="Jeraldo P."/>
            <person name="Boardman L."/>
            <person name="White B.A."/>
            <person name="Nelson H."/>
            <person name="Goldenfeld N."/>
            <person name="Chia N."/>
        </authorList>
    </citation>
    <scope>NUCLEOTIDE SEQUENCE [LARGE SCALE GENOMIC DNA]</scope>
    <source>
        <strain evidence="2">CIM:MAG 903</strain>
    </source>
</reference>
<evidence type="ECO:0000313" key="2">
    <source>
        <dbReference type="EMBL" id="PWL52940.1"/>
    </source>
</evidence>
<dbReference type="AlphaFoldDB" id="A0A1I2JH59"/>
<evidence type="ECO:0000313" key="5">
    <source>
        <dbReference type="Proteomes" id="UP000246114"/>
    </source>
</evidence>
<gene>
    <name evidence="2" type="ORF">DBY38_08660</name>
    <name evidence="3" type="ORF">SAMN04487885_1022</name>
</gene>
<evidence type="ECO:0000256" key="1">
    <source>
        <dbReference type="SAM" id="SignalP"/>
    </source>
</evidence>